<evidence type="ECO:0000313" key="2">
    <source>
        <dbReference type="Proteomes" id="UP001348817"/>
    </source>
</evidence>
<accession>A0AAU9CJ92</accession>
<organism evidence="1 2">
    <name type="scientific">Fulvitalea axinellae</name>
    <dbReference type="NCBI Taxonomy" id="1182444"/>
    <lineage>
        <taxon>Bacteria</taxon>
        <taxon>Pseudomonadati</taxon>
        <taxon>Bacteroidota</taxon>
        <taxon>Cytophagia</taxon>
        <taxon>Cytophagales</taxon>
        <taxon>Persicobacteraceae</taxon>
        <taxon>Fulvitalea</taxon>
    </lineage>
</organism>
<reference evidence="1 2" key="1">
    <citation type="submission" date="2021-12" db="EMBL/GenBank/DDBJ databases">
        <title>Genome sequencing of bacteria with rrn-lacking chromosome and rrn-plasmid.</title>
        <authorList>
            <person name="Anda M."/>
            <person name="Iwasaki W."/>
        </authorList>
    </citation>
    <scope>NUCLEOTIDE SEQUENCE [LARGE SCALE GENOMIC DNA]</scope>
    <source>
        <strain evidence="1 2">DSM 100852</strain>
        <plasmid evidence="1 2">pFA3</plasmid>
    </source>
</reference>
<keyword evidence="1" id="KW-0614">Plasmid</keyword>
<geneLocation type="plasmid" evidence="1 2">
    <name>pFA3</name>
</geneLocation>
<sequence length="132" mass="15117">MDIFNLKYNKNEFLYLGFFNSSTDEEFYSIHRELVNLQKTSKIKHRLLVNTVGIGVLSLSRQKMITDELIPLMSEQAGRQMHVALVTGDDVFASFATKNIGQKLKKTSKVKLFNKETEAESWLLGLEEVQTT</sequence>
<dbReference type="KEGG" id="fax:FUAX_46180"/>
<proteinExistence type="predicted"/>
<gene>
    <name evidence="1" type="ORF">FUAX_46180</name>
</gene>
<dbReference type="AlphaFoldDB" id="A0AAU9CJ92"/>
<dbReference type="RefSeq" id="WP_338395330.1">
    <property type="nucleotide sequence ID" value="NZ_AP025317.1"/>
</dbReference>
<evidence type="ECO:0000313" key="1">
    <source>
        <dbReference type="EMBL" id="BDD12186.1"/>
    </source>
</evidence>
<keyword evidence="2" id="KW-1185">Reference proteome</keyword>
<dbReference type="Proteomes" id="UP001348817">
    <property type="component" value="Plasmid pFA3"/>
</dbReference>
<dbReference type="EMBL" id="AP025317">
    <property type="protein sequence ID" value="BDD12186.1"/>
    <property type="molecule type" value="Genomic_DNA"/>
</dbReference>
<protein>
    <recommendedName>
        <fullName evidence="3">STAS/SEC14 domain-containing protein</fullName>
    </recommendedName>
</protein>
<evidence type="ECO:0008006" key="3">
    <source>
        <dbReference type="Google" id="ProtNLM"/>
    </source>
</evidence>
<name>A0AAU9CJ92_9BACT</name>